<feature type="compositionally biased region" description="Polar residues" evidence="2">
    <location>
        <begin position="1114"/>
        <end position="1129"/>
    </location>
</feature>
<feature type="coiled-coil region" evidence="1">
    <location>
        <begin position="1557"/>
        <end position="1591"/>
    </location>
</feature>
<feature type="compositionally biased region" description="Basic and acidic residues" evidence="2">
    <location>
        <begin position="1306"/>
        <end position="1315"/>
    </location>
</feature>
<evidence type="ECO:0000256" key="1">
    <source>
        <dbReference type="SAM" id="Coils"/>
    </source>
</evidence>
<dbReference type="Proteomes" id="UP001456524">
    <property type="component" value="Unassembled WGS sequence"/>
</dbReference>
<dbReference type="InterPro" id="IPR057454">
    <property type="entry name" value="Bud3_C"/>
</dbReference>
<dbReference type="InterPro" id="IPR051492">
    <property type="entry name" value="Dynamin-Rho_GEF"/>
</dbReference>
<gene>
    <name evidence="4" type="ORF">IWX90DRAFT_280788</name>
</gene>
<dbReference type="SMART" id="SM00325">
    <property type="entry name" value="RhoGEF"/>
    <property type="match status" value="1"/>
</dbReference>
<dbReference type="PROSITE" id="PS50010">
    <property type="entry name" value="DH_2"/>
    <property type="match status" value="1"/>
</dbReference>
<proteinExistence type="predicted"/>
<reference evidence="4 5" key="1">
    <citation type="journal article" date="2022" name="G3 (Bethesda)">
        <title>Enemy or ally: a genomic approach to elucidate the lifestyle of Phyllosticta citrichinaensis.</title>
        <authorList>
            <person name="Buijs V.A."/>
            <person name="Groenewald J.Z."/>
            <person name="Haridas S."/>
            <person name="LaButti K.M."/>
            <person name="Lipzen A."/>
            <person name="Martin F.M."/>
            <person name="Barry K."/>
            <person name="Grigoriev I.V."/>
            <person name="Crous P.W."/>
            <person name="Seidl M.F."/>
        </authorList>
    </citation>
    <scope>NUCLEOTIDE SEQUENCE [LARGE SCALE GENOMIC DNA]</scope>
    <source>
        <strain evidence="4 5">CBS 129764</strain>
    </source>
</reference>
<dbReference type="InterPro" id="IPR035899">
    <property type="entry name" value="DBL_dom_sf"/>
</dbReference>
<accession>A0ABR1XNL0</accession>
<dbReference type="PANTHER" id="PTHR22834:SF21">
    <property type="entry name" value="GUANYL NUCLEOTIDE EXCHANGE FACTOR, PUTATIVE (AFU_ORTHOLOGUE AFUA_5G11890)-RELATED"/>
    <property type="match status" value="1"/>
</dbReference>
<dbReference type="InterPro" id="IPR032634">
    <property type="entry name" value="Gef2/Nod1_dom"/>
</dbReference>
<dbReference type="Pfam" id="PF25351">
    <property type="entry name" value="PH_BUD3_C"/>
    <property type="match status" value="1"/>
</dbReference>
<sequence length="1594" mass="175908">MVLISQPPPALHSDHRDLFYTTDDLLSNAPFFVFHGPPPNATLSSHAARLQIHIYTPAGLQAYPRLTISPDSHFYAAVKCLPREDQADEVVRAIAYSIYKYFHELPSVVRSTWESKFNTIGKLPSAPELFSDAHAAILASRMLKVENTPEVVRDIKLAHTEQSVSWQDVDVVLPPGSVHDVDDRLRESVLADEATEEDVIKARYAKYAALIKPFGQPAFLPTSRLRRAPSKPSGLSRSNTFSKQQKESLRRELIEFVDTEESYVGKLYDLLHSVAEDFRQKARSKSPESSSPTEEALQGLFPPSLDDILAKNTAFLDDIRKVIEESENGAIQDIESTATDASAEGQPKDGEQEDVTGVVHFANCLVDWFPKFSDCYTDYIQAHAEFGQYLRIFLRETESSFSKRVQEKGEQRLMSMLIEPVQRLPRYSLFIDNLVKQLPLRHSALRPLLKARDMVSEICSRDSPSGQISKVIERLRHLIPLWPQNFNPEGRLITAMDVVELPPPYKNDPNVRGAIHGILLLFSDALVLLGKSVHKTMSARGLLAEIDNPSVPLDETPQIATQLIFLKPMKLNYVWFTEVNGGTMLQMHHSDGAQGGDPAQQAPKARNSINASSLCMFLLQGSYEGKASRWLEETAKARVEYRFPEAERESTKWEARSQTGEINIFSAIFEDSHLEVHQGRKDPARVRVVFDPLKGPKAIKPGDHGVEVVASVTSASGGMHYLELEGLNGFASRDRILAEEILSVLTKKVGIYMQMRNQIRNPDLTAVFLQRNQQVLNSLKIRTQAPEEETPALERTGSGRGSPVKMLSSLFGGSMRDYGSSRRLHRPTPSLGEIPRLPPAPSSPHKLSSRPSSRDDANASKTSLALPDLANDPLFKLEDTLAAYVLALHARKGNVVGRTIRNRANADELAVNELYNSLLEDPKNIDLAAQQPVDVLFKSFEKFLHVAWREKVGLVVPVEVLRSLQSQPDLYPGDFEEHFKNVLNNLSAQNQRALRACLRLLADLLEGTGNDGDRGIITAAFAEVLVPEGNAHDFITLLDRFIEDIDGLFGRPMSSGSEQASQGSTNSRYSSKIAGSLNSNTSLKKRFGFGNYLHRENSKSDLESKVSHVWRTLSKSGRNADGQASSMSKATPLVRSHSTDQDTRLSPKRPGSRDRPTVLGAFAFADETSGRTLATIGETRESPKKKRRSSLSDLLDLQASQESSPSWSPKAARKPNLGDSGIPTTPSPTRRTGIPTTSSSSRLSVPAAKRDMPSPAANSALPRPRTLPGPDNVLRPSEPNVKKEEIVRQPSKIRSKAMSENIPPDSPRRKPDTAVHRLSGIPGLQKHSNSASSLPTALSERPGIVNRPRTAGNATAAGDDAAKPNGVNPPVTFSPTKKLRMQSPQKLRERLQKEQNAIKDTEKELQAELSQIGHVLSGLSLASSRTINSSSPLRPPVTRTQTEGSTTRLRPAPLKTSKSVDDTSATSASANNTAQLSARIAALESKTTSLLSSLSERNATLAEDITSSLTVSESRFRGLDDLYRKAGAENEALYSHFNEELARVLKAIKSGKAGEDVDALRRKVTESVGESERLRKENWRLRREVVGLRAQLKE</sequence>
<dbReference type="InterPro" id="IPR000219">
    <property type="entry name" value="DH_dom"/>
</dbReference>
<evidence type="ECO:0000313" key="5">
    <source>
        <dbReference type="Proteomes" id="UP001456524"/>
    </source>
</evidence>
<feature type="region of interest" description="Disordered" evidence="2">
    <location>
        <begin position="1114"/>
        <end position="1156"/>
    </location>
</feature>
<evidence type="ECO:0000313" key="4">
    <source>
        <dbReference type="EMBL" id="KAK8161804.1"/>
    </source>
</evidence>
<feature type="region of interest" description="Disordered" evidence="2">
    <location>
        <begin position="330"/>
        <end position="351"/>
    </location>
</feature>
<dbReference type="PANTHER" id="PTHR22834">
    <property type="entry name" value="NUCLEAR FUSION PROTEIN FUS2"/>
    <property type="match status" value="1"/>
</dbReference>
<feature type="region of interest" description="Disordered" evidence="2">
    <location>
        <begin position="1172"/>
        <end position="1385"/>
    </location>
</feature>
<comment type="caution">
    <text evidence="4">The sequence shown here is derived from an EMBL/GenBank/DDBJ whole genome shotgun (WGS) entry which is preliminary data.</text>
</comment>
<feature type="compositionally biased region" description="Polar residues" evidence="2">
    <location>
        <begin position="1054"/>
        <end position="1070"/>
    </location>
</feature>
<feature type="compositionally biased region" description="Polar residues" evidence="2">
    <location>
        <begin position="1425"/>
        <end position="1448"/>
    </location>
</feature>
<feature type="compositionally biased region" description="Low complexity" evidence="2">
    <location>
        <begin position="1350"/>
        <end position="1359"/>
    </location>
</feature>
<protein>
    <recommendedName>
        <fullName evidence="3">DH domain-containing protein</fullName>
    </recommendedName>
</protein>
<feature type="region of interest" description="Disordered" evidence="2">
    <location>
        <begin position="1425"/>
        <end position="1472"/>
    </location>
</feature>
<organism evidence="4 5">
    <name type="scientific">Phyllosticta citrichinensis</name>
    <dbReference type="NCBI Taxonomy" id="1130410"/>
    <lineage>
        <taxon>Eukaryota</taxon>
        <taxon>Fungi</taxon>
        <taxon>Dikarya</taxon>
        <taxon>Ascomycota</taxon>
        <taxon>Pezizomycotina</taxon>
        <taxon>Dothideomycetes</taxon>
        <taxon>Dothideomycetes incertae sedis</taxon>
        <taxon>Botryosphaeriales</taxon>
        <taxon>Phyllostictaceae</taxon>
        <taxon>Phyllosticta</taxon>
    </lineage>
</organism>
<evidence type="ECO:0000259" key="3">
    <source>
        <dbReference type="PROSITE" id="PS50010"/>
    </source>
</evidence>
<keyword evidence="1" id="KW-0175">Coiled coil</keyword>
<feature type="region of interest" description="Disordered" evidence="2">
    <location>
        <begin position="780"/>
        <end position="860"/>
    </location>
</feature>
<feature type="compositionally biased region" description="Polar residues" evidence="2">
    <location>
        <begin position="1326"/>
        <end position="1336"/>
    </location>
</feature>
<dbReference type="EMBL" id="JBBWUH010000007">
    <property type="protein sequence ID" value="KAK8161804.1"/>
    <property type="molecule type" value="Genomic_DNA"/>
</dbReference>
<evidence type="ECO:0000256" key="2">
    <source>
        <dbReference type="SAM" id="MobiDB-lite"/>
    </source>
</evidence>
<feature type="compositionally biased region" description="Low complexity" evidence="2">
    <location>
        <begin position="1462"/>
        <end position="1472"/>
    </location>
</feature>
<name>A0ABR1XNL0_9PEZI</name>
<dbReference type="Gene3D" id="1.20.900.10">
    <property type="entry name" value="Dbl homology (DH) domain"/>
    <property type="match status" value="1"/>
</dbReference>
<dbReference type="Pfam" id="PF17114">
    <property type="entry name" value="Nod1"/>
    <property type="match status" value="1"/>
</dbReference>
<feature type="domain" description="DH" evidence="3">
    <location>
        <begin position="248"/>
        <end position="465"/>
    </location>
</feature>
<feature type="compositionally biased region" description="Polar residues" evidence="2">
    <location>
        <begin position="1222"/>
        <end position="1243"/>
    </location>
</feature>
<feature type="region of interest" description="Disordered" evidence="2">
    <location>
        <begin position="1053"/>
        <end position="1075"/>
    </location>
</feature>
<dbReference type="SUPFAM" id="SSF48065">
    <property type="entry name" value="DBL homology domain (DH-domain)"/>
    <property type="match status" value="1"/>
</dbReference>
<keyword evidence="5" id="KW-1185">Reference proteome</keyword>
<dbReference type="Pfam" id="PF00621">
    <property type="entry name" value="RhoGEF"/>
    <property type="match status" value="1"/>
</dbReference>
<feature type="compositionally biased region" description="Low complexity" evidence="2">
    <location>
        <begin position="1191"/>
        <end position="1204"/>
    </location>
</feature>
<feature type="compositionally biased region" description="Basic and acidic residues" evidence="2">
    <location>
        <begin position="1137"/>
        <end position="1156"/>
    </location>
</feature>